<dbReference type="Gene3D" id="1.10.20.10">
    <property type="entry name" value="Histone, subunit A"/>
    <property type="match status" value="1"/>
</dbReference>
<organism evidence="5 6">
    <name type="scientific">Paraconiothyrium brasiliense</name>
    <dbReference type="NCBI Taxonomy" id="300254"/>
    <lineage>
        <taxon>Eukaryota</taxon>
        <taxon>Fungi</taxon>
        <taxon>Dikarya</taxon>
        <taxon>Ascomycota</taxon>
        <taxon>Pezizomycotina</taxon>
        <taxon>Dothideomycetes</taxon>
        <taxon>Pleosporomycetidae</taxon>
        <taxon>Pleosporales</taxon>
        <taxon>Massarineae</taxon>
        <taxon>Didymosphaeriaceae</taxon>
        <taxon>Paraconiothyrium</taxon>
    </lineage>
</organism>
<dbReference type="PANTHER" id="PTHR37836:SF2">
    <property type="entry name" value="DUF4038 DOMAIN-CONTAINING PROTEIN"/>
    <property type="match status" value="1"/>
</dbReference>
<dbReference type="InterPro" id="IPR009072">
    <property type="entry name" value="Histone-fold"/>
</dbReference>
<evidence type="ECO:0000313" key="6">
    <source>
        <dbReference type="Proteomes" id="UP001521785"/>
    </source>
</evidence>
<dbReference type="InterPro" id="IPR003958">
    <property type="entry name" value="CBFA_NFYB_domain"/>
</dbReference>
<feature type="compositionally biased region" description="Basic and acidic residues" evidence="1">
    <location>
        <begin position="236"/>
        <end position="256"/>
    </location>
</feature>
<feature type="compositionally biased region" description="Basic and acidic residues" evidence="1">
    <location>
        <begin position="273"/>
        <end position="287"/>
    </location>
</feature>
<sequence>MAGLTYGANTIWQMALPNLYPADESGPQIPWDEAIHLPGSSQMQWVKKAILDRGNGTYFNRIPAQDIIVGNAGISDARIAATRDADGSWLMVYSPNATFTVETKSLNGCDIKASWFSPLTGEYTRVKNYTQCGGSTVHRFELPLAEVARVQKIINADPERLHTSKNAAFAIALATELFIQHFATATHNVVKAETQKKPRRNVQYRDVATAVAKTDNLEFLVDVVPKTVRFGEVREKRERKEKEAEGKGKEGSKENGEGASGNALERLMANGKKVNEAEKEKAEKESPMAEQTEGGAEAMEVDQEPQKAEEAKATPVVVEVEDSEPEQDEVAMQIEMEMRGPRTNGSAAAAAKAPTVSPSTQRPTRSSGFTAINGSK</sequence>
<evidence type="ECO:0000259" key="4">
    <source>
        <dbReference type="Pfam" id="PF13204"/>
    </source>
</evidence>
<evidence type="ECO:0000259" key="3">
    <source>
        <dbReference type="Pfam" id="PF12904"/>
    </source>
</evidence>
<dbReference type="Pfam" id="PF13204">
    <property type="entry name" value="Apiosidase"/>
    <property type="match status" value="1"/>
</dbReference>
<dbReference type="Proteomes" id="UP001521785">
    <property type="component" value="Unassembled WGS sequence"/>
</dbReference>
<name>A0ABR3R0B4_9PLEO</name>
<proteinExistence type="predicted"/>
<gene>
    <name evidence="5" type="ORF">SLS60_008346</name>
</gene>
<evidence type="ECO:0000259" key="2">
    <source>
        <dbReference type="Pfam" id="PF00808"/>
    </source>
</evidence>
<feature type="domain" description="Apiosidase-like catalytic" evidence="4">
    <location>
        <begin position="2"/>
        <end position="52"/>
    </location>
</feature>
<feature type="domain" description="Transcription factor CBF/NF-Y/archaeal histone" evidence="2">
    <location>
        <begin position="147"/>
        <end position="211"/>
    </location>
</feature>
<dbReference type="Pfam" id="PF00808">
    <property type="entry name" value="CBFD_NFYB_HMF"/>
    <property type="match status" value="1"/>
</dbReference>
<keyword evidence="6" id="KW-1185">Reference proteome</keyword>
<feature type="region of interest" description="Disordered" evidence="1">
    <location>
        <begin position="236"/>
        <end position="327"/>
    </location>
</feature>
<accession>A0ABR3R0B4</accession>
<dbReference type="Pfam" id="PF12904">
    <property type="entry name" value="Collagen_bind_2"/>
    <property type="match status" value="1"/>
</dbReference>
<dbReference type="SUPFAM" id="SSF47113">
    <property type="entry name" value="Histone-fold"/>
    <property type="match status" value="1"/>
</dbReference>
<evidence type="ECO:0000256" key="1">
    <source>
        <dbReference type="SAM" id="MobiDB-lite"/>
    </source>
</evidence>
<dbReference type="EMBL" id="JAKJXO020000012">
    <property type="protein sequence ID" value="KAL1597859.1"/>
    <property type="molecule type" value="Genomic_DNA"/>
</dbReference>
<dbReference type="InterPro" id="IPR025277">
    <property type="entry name" value="Apiosidase-like_cat_dom"/>
</dbReference>
<comment type="caution">
    <text evidence="5">The sequence shown here is derived from an EMBL/GenBank/DDBJ whole genome shotgun (WGS) entry which is preliminary data.</text>
</comment>
<feature type="region of interest" description="Disordered" evidence="1">
    <location>
        <begin position="341"/>
        <end position="376"/>
    </location>
</feature>
<dbReference type="CDD" id="cd23645">
    <property type="entry name" value="HFD_Dpb3-like"/>
    <property type="match status" value="1"/>
</dbReference>
<protein>
    <recommendedName>
        <fullName evidence="7">Transcription factor CBF/NF-Y/archaeal histone domain-containing protein</fullName>
    </recommendedName>
</protein>
<dbReference type="PANTHER" id="PTHR37836">
    <property type="entry name" value="LMO1036 PROTEIN"/>
    <property type="match status" value="1"/>
</dbReference>
<reference evidence="5 6" key="1">
    <citation type="submission" date="2024-02" db="EMBL/GenBank/DDBJ databases">
        <title>De novo assembly and annotation of 12 fungi associated with fruit tree decline syndrome in Ontario, Canada.</title>
        <authorList>
            <person name="Sulman M."/>
            <person name="Ellouze W."/>
            <person name="Ilyukhin E."/>
        </authorList>
    </citation>
    <scope>NUCLEOTIDE SEQUENCE [LARGE SCALE GENOMIC DNA]</scope>
    <source>
        <strain evidence="5 6">M42-189</strain>
    </source>
</reference>
<feature type="compositionally biased region" description="Polar residues" evidence="1">
    <location>
        <begin position="356"/>
        <end position="376"/>
    </location>
</feature>
<evidence type="ECO:0008006" key="7">
    <source>
        <dbReference type="Google" id="ProtNLM"/>
    </source>
</evidence>
<evidence type="ECO:0000313" key="5">
    <source>
        <dbReference type="EMBL" id="KAL1597859.1"/>
    </source>
</evidence>
<feature type="domain" description="Putative collagen-binding" evidence="3">
    <location>
        <begin position="62"/>
        <end position="143"/>
    </location>
</feature>
<dbReference type="InterPro" id="IPR024749">
    <property type="entry name" value="Collagen-bd_put"/>
</dbReference>